<feature type="transmembrane region" description="Helical" evidence="1">
    <location>
        <begin position="30"/>
        <end position="49"/>
    </location>
</feature>
<dbReference type="InterPro" id="IPR003848">
    <property type="entry name" value="DUF218"/>
</dbReference>
<feature type="transmembrane region" description="Helical" evidence="1">
    <location>
        <begin position="55"/>
        <end position="78"/>
    </location>
</feature>
<evidence type="ECO:0000256" key="1">
    <source>
        <dbReference type="SAM" id="Phobius"/>
    </source>
</evidence>
<protein>
    <submittedName>
        <fullName evidence="3">YdcF family protein</fullName>
    </submittedName>
</protein>
<dbReference type="PANTHER" id="PTHR30336">
    <property type="entry name" value="INNER MEMBRANE PROTEIN, PROBABLE PERMEASE"/>
    <property type="match status" value="1"/>
</dbReference>
<dbReference type="InterPro" id="IPR051599">
    <property type="entry name" value="Cell_Envelope_Assoc"/>
</dbReference>
<reference evidence="4" key="1">
    <citation type="journal article" date="2019" name="Int. J. Syst. Evol. Microbiol.">
        <title>The Global Catalogue of Microorganisms (GCM) 10K type strain sequencing project: providing services to taxonomists for standard genome sequencing and annotation.</title>
        <authorList>
            <consortium name="The Broad Institute Genomics Platform"/>
            <consortium name="The Broad Institute Genome Sequencing Center for Infectious Disease"/>
            <person name="Wu L."/>
            <person name="Ma J."/>
        </authorList>
    </citation>
    <scope>NUCLEOTIDE SEQUENCE [LARGE SCALE GENOMIC DNA]</scope>
    <source>
        <strain evidence="4">CCM 8936</strain>
    </source>
</reference>
<name>A0ABW4BUN6_9LACO</name>
<feature type="transmembrane region" description="Helical" evidence="1">
    <location>
        <begin position="6"/>
        <end position="23"/>
    </location>
</feature>
<sequence>MFYILGTVIIAVIEFLLIYQARAMYSRWPFLYMGIAGIFLIALGSVPLWDASRLFNFIVGMMFFVNLVFFVIMANYMIRMRFWKDSTIKDVDYIVVLGTRIMSTRIPPNLKSRLDKTIETYRQLKCRPKIIVSGGFSSTNPKSEAEMMQNYLVKNGIEPEVIIVESRSLNTMQNLEYSSIRIRADWENNYFPQILIITSDYHVPRVNQYANDLNLRSNFVQAKTFKLFKYPAMFREFTAFAWYRRYTLLTTFLLMFVILVSTLVS</sequence>
<dbReference type="CDD" id="cd06259">
    <property type="entry name" value="YdcF-like"/>
    <property type="match status" value="1"/>
</dbReference>
<dbReference type="Proteomes" id="UP001597251">
    <property type="component" value="Unassembled WGS sequence"/>
</dbReference>
<keyword evidence="1" id="KW-0812">Transmembrane</keyword>
<gene>
    <name evidence="3" type="ORF">ACFQ42_06370</name>
</gene>
<dbReference type="RefSeq" id="WP_164505335.1">
    <property type="nucleotide sequence ID" value="NZ_JBHTOI010000039.1"/>
</dbReference>
<feature type="transmembrane region" description="Helical" evidence="1">
    <location>
        <begin position="246"/>
        <end position="264"/>
    </location>
</feature>
<keyword evidence="1" id="KW-0472">Membrane</keyword>
<dbReference type="Pfam" id="PF02698">
    <property type="entry name" value="DUF218"/>
    <property type="match status" value="1"/>
</dbReference>
<dbReference type="EMBL" id="JBHTOI010000039">
    <property type="protein sequence ID" value="MFD1418358.1"/>
    <property type="molecule type" value="Genomic_DNA"/>
</dbReference>
<dbReference type="InterPro" id="IPR014729">
    <property type="entry name" value="Rossmann-like_a/b/a_fold"/>
</dbReference>
<proteinExistence type="predicted"/>
<evidence type="ECO:0000313" key="4">
    <source>
        <dbReference type="Proteomes" id="UP001597251"/>
    </source>
</evidence>
<evidence type="ECO:0000313" key="3">
    <source>
        <dbReference type="EMBL" id="MFD1418358.1"/>
    </source>
</evidence>
<dbReference type="Gene3D" id="3.40.50.620">
    <property type="entry name" value="HUPs"/>
    <property type="match status" value="1"/>
</dbReference>
<evidence type="ECO:0000259" key="2">
    <source>
        <dbReference type="Pfam" id="PF02698"/>
    </source>
</evidence>
<keyword evidence="4" id="KW-1185">Reference proteome</keyword>
<feature type="domain" description="DUF218" evidence="2">
    <location>
        <begin position="92"/>
        <end position="226"/>
    </location>
</feature>
<organism evidence="3 4">
    <name type="scientific">Companilactobacillus keshanensis</name>
    <dbReference type="NCBI Taxonomy" id="2486003"/>
    <lineage>
        <taxon>Bacteria</taxon>
        <taxon>Bacillati</taxon>
        <taxon>Bacillota</taxon>
        <taxon>Bacilli</taxon>
        <taxon>Lactobacillales</taxon>
        <taxon>Lactobacillaceae</taxon>
        <taxon>Companilactobacillus</taxon>
    </lineage>
</organism>
<comment type="caution">
    <text evidence="3">The sequence shown here is derived from an EMBL/GenBank/DDBJ whole genome shotgun (WGS) entry which is preliminary data.</text>
</comment>
<accession>A0ABW4BUN6</accession>
<dbReference type="PANTHER" id="PTHR30336:SF4">
    <property type="entry name" value="ENVELOPE BIOGENESIS FACTOR ELYC"/>
    <property type="match status" value="1"/>
</dbReference>
<keyword evidence="1" id="KW-1133">Transmembrane helix</keyword>